<reference evidence="3 4" key="1">
    <citation type="submission" date="2019-03" db="EMBL/GenBank/DDBJ databases">
        <title>Genomic Encyclopedia of Type Strains, Phase IV (KMG-IV): sequencing the most valuable type-strain genomes for metagenomic binning, comparative biology and taxonomic classification.</title>
        <authorList>
            <person name="Goeker M."/>
        </authorList>
    </citation>
    <scope>NUCLEOTIDE SEQUENCE [LARGE SCALE GENOMIC DNA]</scope>
    <source>
        <strain evidence="3 4">DSM 28404</strain>
    </source>
</reference>
<dbReference type="Proteomes" id="UP000295763">
    <property type="component" value="Unassembled WGS sequence"/>
</dbReference>
<accession>A0A4V2T2G4</accession>
<dbReference type="PANTHER" id="PTHR30537:SF5">
    <property type="entry name" value="HTH-TYPE TRANSCRIPTIONAL ACTIVATOR TTDR-RELATED"/>
    <property type="match status" value="1"/>
</dbReference>
<feature type="domain" description="LysR substrate-binding" evidence="2">
    <location>
        <begin position="2"/>
        <end position="202"/>
    </location>
</feature>
<dbReference type="PANTHER" id="PTHR30537">
    <property type="entry name" value="HTH-TYPE TRANSCRIPTIONAL REGULATOR"/>
    <property type="match status" value="1"/>
</dbReference>
<dbReference type="Pfam" id="PF03466">
    <property type="entry name" value="LysR_substrate"/>
    <property type="match status" value="1"/>
</dbReference>
<dbReference type="AlphaFoldDB" id="A0A4V2T2G4"/>
<comment type="similarity">
    <text evidence="1">Belongs to the LysR transcriptional regulatory family.</text>
</comment>
<evidence type="ECO:0000313" key="4">
    <source>
        <dbReference type="Proteomes" id="UP000295763"/>
    </source>
</evidence>
<evidence type="ECO:0000313" key="3">
    <source>
        <dbReference type="EMBL" id="TCP97313.1"/>
    </source>
</evidence>
<sequence>MRISVARFAYYLILRPHFADFYRRYPDIQLEIDISENLDDMITDGFDVGIRFGDRLGEQYIARQLLPPMQLGLYAAADYLAQHGTPQSLQDLTAHRLIGYRFTTANQVAQLTLQNNGQPLTITMPMPLITNDIDVVADGIKQAVGLGRLFTKVAEQRADYAELVPVLPQHWLNSPPLYLYYAKGSQKAKRVGVLIDFLVEKCGKAE</sequence>
<protein>
    <submittedName>
        <fullName evidence="3">LysR substrate binding domain-containing protein</fullName>
    </submittedName>
</protein>
<dbReference type="Gene3D" id="3.40.190.290">
    <property type="match status" value="1"/>
</dbReference>
<evidence type="ECO:0000259" key="2">
    <source>
        <dbReference type="Pfam" id="PF03466"/>
    </source>
</evidence>
<keyword evidence="4" id="KW-1185">Reference proteome</keyword>
<name>A0A4V2T2G4_9PAST</name>
<proteinExistence type="inferred from homology"/>
<dbReference type="EMBL" id="SLYB01000002">
    <property type="protein sequence ID" value="TCP97313.1"/>
    <property type="molecule type" value="Genomic_DNA"/>
</dbReference>
<gene>
    <name evidence="3" type="ORF">EDC44_102117</name>
</gene>
<dbReference type="RefSeq" id="WP_243647874.1">
    <property type="nucleotide sequence ID" value="NZ_SLYB01000002.1"/>
</dbReference>
<comment type="caution">
    <text evidence="3">The sequence shown here is derived from an EMBL/GenBank/DDBJ whole genome shotgun (WGS) entry which is preliminary data.</text>
</comment>
<evidence type="ECO:0000256" key="1">
    <source>
        <dbReference type="ARBA" id="ARBA00009437"/>
    </source>
</evidence>
<organism evidence="3 4">
    <name type="scientific">Cricetibacter osteomyelitidis</name>
    <dbReference type="NCBI Taxonomy" id="1521931"/>
    <lineage>
        <taxon>Bacteria</taxon>
        <taxon>Pseudomonadati</taxon>
        <taxon>Pseudomonadota</taxon>
        <taxon>Gammaproteobacteria</taxon>
        <taxon>Pasteurellales</taxon>
        <taxon>Pasteurellaceae</taxon>
        <taxon>Cricetibacter</taxon>
    </lineage>
</organism>
<dbReference type="SUPFAM" id="SSF53850">
    <property type="entry name" value="Periplasmic binding protein-like II"/>
    <property type="match status" value="1"/>
</dbReference>
<dbReference type="InterPro" id="IPR058163">
    <property type="entry name" value="LysR-type_TF_proteobact-type"/>
</dbReference>
<dbReference type="InterPro" id="IPR005119">
    <property type="entry name" value="LysR_subst-bd"/>
</dbReference>